<dbReference type="RefSeq" id="WP_014547280.1">
    <property type="nucleotide sequence ID" value="NC_013410.1"/>
</dbReference>
<dbReference type="CDD" id="cd03794">
    <property type="entry name" value="GT4_WbuB-like"/>
    <property type="match status" value="1"/>
</dbReference>
<sequence length="409" mass="46799">MEKQQNKLRILLVSQYFYPEVFRINDIAIEWVKRGYDVTVLTGIPNYPQGEFYKGYSKTERTSEIWNGIKIIRLPIEPRKKGSFNLAKNYLSFVLAGRKWIKKTKIEADVVFTYEVSPMTQALVSVWYAKKKHIPHILYVTDLWPENVEIITGIHNRLFIWPIQAMVDYIYKRTSRILTSSKSFIGAIRKRNISESKIEFWPQYAENFYKPVEKSCNSEIPDDGVCNFVFAGNIGFAQGLGILPKAAAKLREEGVIVRFNIIGNGRYMPELLGIIESLKLENYFNFIERKPAEQIPAYLAAADALLITLSKSEVFAITIPAKTQSCLACGKPILVSADGEVQQVINEAHAGLVSNSEDVDGFVRNIKNFIQMEQFKRDELGANALNYSKQHFNKNSLLARMDQIFQQEL</sequence>
<dbReference type="PANTHER" id="PTHR45947:SF3">
    <property type="entry name" value="SULFOQUINOVOSYL TRANSFERASE SQD2"/>
    <property type="match status" value="1"/>
</dbReference>
<feature type="domain" description="Glycosyl transferase family 1" evidence="1">
    <location>
        <begin position="228"/>
        <end position="384"/>
    </location>
</feature>
<dbReference type="PANTHER" id="PTHR45947">
    <property type="entry name" value="SULFOQUINOVOSYL TRANSFERASE SQD2"/>
    <property type="match status" value="1"/>
</dbReference>
<dbReference type="Proteomes" id="UP000000517">
    <property type="component" value="Chromosome"/>
</dbReference>
<dbReference type="HOGENOM" id="CLU_009583_11_2_0"/>
<accession>C9RN15</accession>
<evidence type="ECO:0000313" key="5">
    <source>
        <dbReference type="Proteomes" id="UP000000517"/>
    </source>
</evidence>
<dbReference type="KEGG" id="fsu:Fisuc_2684"/>
<dbReference type="STRING" id="59374.FSU_3252"/>
<evidence type="ECO:0000259" key="1">
    <source>
        <dbReference type="Pfam" id="PF00534"/>
    </source>
</evidence>
<dbReference type="OrthoDB" id="9811902at2"/>
<reference evidence="4" key="3">
    <citation type="submission" date="2010-08" db="EMBL/GenBank/DDBJ databases">
        <authorList>
            <person name="Durkin A.S."/>
            <person name="Nelson K.E."/>
            <person name="Morrison M."/>
            <person name="Forsberg C.W."/>
            <person name="Wilson D.B."/>
            <person name="Russell J.B."/>
            <person name="Cann I.K.O."/>
            <person name="Mackie R.I."/>
            <person name="White B.A."/>
        </authorList>
    </citation>
    <scope>NUCLEOTIDE SEQUENCE</scope>
    <source>
        <strain evidence="4">S85</strain>
    </source>
</reference>
<proteinExistence type="predicted"/>
<dbReference type="EMBL" id="CP002158">
    <property type="protein sequence ID" value="ADL27034.1"/>
    <property type="molecule type" value="Genomic_DNA"/>
</dbReference>
<dbReference type="eggNOG" id="COG0438">
    <property type="taxonomic scope" value="Bacteria"/>
</dbReference>
<keyword evidence="6" id="KW-1185">Reference proteome</keyword>
<feature type="domain" description="Glycosyltransferase subfamily 4-like N-terminal" evidence="2">
    <location>
        <begin position="25"/>
        <end position="202"/>
    </location>
</feature>
<reference evidence="3 6" key="1">
    <citation type="submission" date="2009-10" db="EMBL/GenBank/DDBJ databases">
        <title>Complete sequence of Fibrobacter succinogenes subsp. succinogenes S85.</title>
        <authorList>
            <consortium name="US DOE Joint Genome Institute"/>
            <person name="Lucas S."/>
            <person name="Copeland A."/>
            <person name="Lapidus A."/>
            <person name="Glavina del Rio T."/>
            <person name="Tice H."/>
            <person name="Bruce D."/>
            <person name="Goodwin L."/>
            <person name="Pitluck S."/>
            <person name="Chertkov O."/>
            <person name="Detter J.C."/>
            <person name="Han C."/>
            <person name="Tapia R."/>
            <person name="Larimer F."/>
            <person name="Land M."/>
            <person name="Hauser L."/>
            <person name="Kyrpides N."/>
            <person name="Mikhailova N."/>
            <person name="Weimer P.J."/>
            <person name="Stevenson D.M."/>
            <person name="Boyum J."/>
            <person name="Brumm P.I."/>
            <person name="Mead D."/>
        </authorList>
    </citation>
    <scope>NUCLEOTIDE SEQUENCE [LARGE SCALE GENOMIC DNA]</scope>
    <source>
        <strain evidence="6">ATCC 19169 / S85</strain>
        <strain evidence="3">S85</strain>
    </source>
</reference>
<evidence type="ECO:0000313" key="4">
    <source>
        <dbReference type="EMBL" id="ADL27034.1"/>
    </source>
</evidence>
<evidence type="ECO:0000313" key="3">
    <source>
        <dbReference type="EMBL" id="ACX76267.1"/>
    </source>
</evidence>
<organism evidence="4 5">
    <name type="scientific">Fibrobacter succinogenes (strain ATCC 19169 / S85)</name>
    <dbReference type="NCBI Taxonomy" id="59374"/>
    <lineage>
        <taxon>Bacteria</taxon>
        <taxon>Pseudomonadati</taxon>
        <taxon>Fibrobacterota</taxon>
        <taxon>Fibrobacteria</taxon>
        <taxon>Fibrobacterales</taxon>
        <taxon>Fibrobacteraceae</taxon>
        <taxon>Fibrobacter</taxon>
    </lineage>
</organism>
<dbReference type="GO" id="GO:0016758">
    <property type="term" value="F:hexosyltransferase activity"/>
    <property type="evidence" value="ECO:0007669"/>
    <property type="project" value="TreeGrafter"/>
</dbReference>
<dbReference type="Gene3D" id="3.40.50.2000">
    <property type="entry name" value="Glycogen Phosphorylase B"/>
    <property type="match status" value="2"/>
</dbReference>
<dbReference type="KEGG" id="fsc:FSU_3252"/>
<evidence type="ECO:0000313" key="6">
    <source>
        <dbReference type="Proteomes" id="UP000001497"/>
    </source>
</evidence>
<dbReference type="Proteomes" id="UP000001497">
    <property type="component" value="Chromosome"/>
</dbReference>
<dbReference type="AlphaFoldDB" id="C9RN15"/>
<dbReference type="InterPro" id="IPR050194">
    <property type="entry name" value="Glycosyltransferase_grp1"/>
</dbReference>
<dbReference type="InterPro" id="IPR028098">
    <property type="entry name" value="Glyco_trans_4-like_N"/>
</dbReference>
<name>C9RN15_FIBSS</name>
<dbReference type="Pfam" id="PF13439">
    <property type="entry name" value="Glyco_transf_4"/>
    <property type="match status" value="1"/>
</dbReference>
<dbReference type="SUPFAM" id="SSF53756">
    <property type="entry name" value="UDP-Glycosyltransferase/glycogen phosphorylase"/>
    <property type="match status" value="1"/>
</dbReference>
<dbReference type="InterPro" id="IPR001296">
    <property type="entry name" value="Glyco_trans_1"/>
</dbReference>
<protein>
    <submittedName>
        <fullName evidence="3">Glycosyl transferase group 1</fullName>
    </submittedName>
    <submittedName>
        <fullName evidence="4">Glycosyltransferase, group 1 family</fullName>
    </submittedName>
</protein>
<evidence type="ECO:0000259" key="2">
    <source>
        <dbReference type="Pfam" id="PF13439"/>
    </source>
</evidence>
<dbReference type="Pfam" id="PF00534">
    <property type="entry name" value="Glycos_transf_1"/>
    <property type="match status" value="1"/>
</dbReference>
<keyword evidence="4" id="KW-0808">Transferase</keyword>
<reference evidence="5" key="2">
    <citation type="submission" date="2010-08" db="EMBL/GenBank/DDBJ databases">
        <title>Complete sequence of Fibrobacter succinogenes subsp. succinogenes S85.</title>
        <authorList>
            <person name="Durkin A.S."/>
            <person name="Nelson K.E."/>
            <person name="Morrison M."/>
            <person name="Forsberg C.W."/>
            <person name="Wilson D.B."/>
            <person name="Russell J.B."/>
            <person name="Cann I.K.O."/>
            <person name="Mackie R.I."/>
            <person name="White B.A."/>
        </authorList>
    </citation>
    <scope>NUCLEOTIDE SEQUENCE [LARGE SCALE GENOMIC DNA]</scope>
    <source>
        <strain evidence="5">ATCC 19169 / S85</strain>
    </source>
</reference>
<dbReference type="PATRIC" id="fig|59374.8.peg.3111"/>
<gene>
    <name evidence="3" type="ordered locus">Fisuc_2684</name>
    <name evidence="4" type="ordered locus">FSU_3252</name>
</gene>
<dbReference type="CAZy" id="GT4">
    <property type="family name" value="Glycosyltransferase Family 4"/>
</dbReference>
<dbReference type="EMBL" id="CP001792">
    <property type="protein sequence ID" value="ACX76267.1"/>
    <property type="molecule type" value="Genomic_DNA"/>
</dbReference>